<protein>
    <submittedName>
        <fullName evidence="4">AAA family ATPase</fullName>
    </submittedName>
</protein>
<dbReference type="Pfam" id="PF13191">
    <property type="entry name" value="AAA_16"/>
    <property type="match status" value="1"/>
</dbReference>
<dbReference type="InterPro" id="IPR027417">
    <property type="entry name" value="P-loop_NTPase"/>
</dbReference>
<gene>
    <name evidence="4" type="ORF">J7302_11620</name>
</gene>
<dbReference type="PANTHER" id="PTHR16305:SF28">
    <property type="entry name" value="GUANYLATE CYCLASE DOMAIN-CONTAINING PROTEIN"/>
    <property type="match status" value="1"/>
</dbReference>
<proteinExistence type="predicted"/>
<organism evidence="4 5">
    <name type="scientific">Metapseudomonas boanensis</name>
    <dbReference type="NCBI Taxonomy" id="2822138"/>
    <lineage>
        <taxon>Bacteria</taxon>
        <taxon>Pseudomonadati</taxon>
        <taxon>Pseudomonadota</taxon>
        <taxon>Gammaproteobacteria</taxon>
        <taxon>Pseudomonadales</taxon>
        <taxon>Pseudomonadaceae</taxon>
        <taxon>Metapseudomonas</taxon>
    </lineage>
</organism>
<feature type="domain" description="Bacterial transcriptional activator" evidence="3">
    <location>
        <begin position="112"/>
        <end position="242"/>
    </location>
</feature>
<dbReference type="SMART" id="SM01043">
    <property type="entry name" value="BTAD"/>
    <property type="match status" value="1"/>
</dbReference>
<dbReference type="InterPro" id="IPR041664">
    <property type="entry name" value="AAA_16"/>
</dbReference>
<dbReference type="SUPFAM" id="SSF52540">
    <property type="entry name" value="P-loop containing nucleoside triphosphate hydrolases"/>
    <property type="match status" value="1"/>
</dbReference>
<evidence type="ECO:0000313" key="4">
    <source>
        <dbReference type="EMBL" id="MBT8766766.1"/>
    </source>
</evidence>
<dbReference type="Pfam" id="PF03704">
    <property type="entry name" value="BTAD"/>
    <property type="match status" value="1"/>
</dbReference>
<dbReference type="InterPro" id="IPR036388">
    <property type="entry name" value="WH-like_DNA-bd_sf"/>
</dbReference>
<dbReference type="Gene3D" id="1.10.10.10">
    <property type="entry name" value="Winged helix-like DNA-binding domain superfamily/Winged helix DNA-binding domain"/>
    <property type="match status" value="1"/>
</dbReference>
<sequence>MPSDTSGIGGQRPTRLQVRLLGAVEIILDGRRLRAFDSLRLQRFLGMIALGADPQQRSRLAFELWPDSDEVQARTNLRKLLHDLRHALPDIGEFVEIDHEIVRWIVPGPSEVDVLRFQDAMAAGDFELAARLYAGDLLPACYDDWVLDARAKLRAQAYGVLVQLAEEAAGHGDHRATLRHAQRIIDLEPTDETAVRIQMQAHLALGDRTTALRAYHRYAQVLERDLAVAPGAAIGAMVQRLRTGTFERDQAQGKELSAVGESPFVGRELEWSQLNEAWKAARAGRAHLLLLTGEPGIGKSRLALELGRRVRAEGHLVASARAYAAAGRLPWGPVVDLLRSAAIRSDIDTLDPVWRAELARLLPELRDLSLPSEPSQSGDPAQRHRLFEAVSRAMVAGDRPRLLIIDDLQWCDAETIELLGFVVRCGPTAPILIVGTVRWEEIPEHHLLVALVDALGHDQAVTSVPLERLDQATTAMLAARLRAVDRIEPQLAARLWSETEGNPLFVIEALRAGISAAGSQAVLTPTMRAVLRTRLEQLTDGARRLAEVAAVIGRPFSVDLLVSASGIDKHALIDQVDELWRRRIIRDQGLSYDFSHDKLRAVALELLSPARRRQLHRAVAEAIALERHGDLDAASPQLAAHYDQAGLLEPAIAAYRVAGGRAVAVSALAEAVSLFQRALALLAELPPATDRDALELDIRIALGSPLVALEGYGSRAAHQLYERALALCRRLHRPVAPPILRGLGLARLQGCRFEDCDELARALLEHQSQDPVARTEGRYLLGVSAFWRGDLAEARHHLDGAIQAYDASHRDQHLALYAQDPKAVCLVRLALVELWAGDAGRADATARTALGIAVELDHPMTLAYVITYAAILAAEAEDLARLAELLTDAERLWQRFSDRYLMVVLEALRGWLEVCGGSAGGIEKILRSVARSRSEGETLHLSYTLLLLARARGMLGEIRDGRAATREGLSWTQRCNQRYLEAELWRVEGELAYRTGETEAAAATLRGAVEIARAQGTGWLELRALHALARRFPDQTMCEQLGNLLETIPSGHDLPAFRAASGFLSESA</sequence>
<comment type="caution">
    <text evidence="4">The sequence shown here is derived from an EMBL/GenBank/DDBJ whole genome shotgun (WGS) entry which is preliminary data.</text>
</comment>
<keyword evidence="1" id="KW-0547">Nucleotide-binding</keyword>
<reference evidence="4 5" key="1">
    <citation type="submission" date="2021-04" db="EMBL/GenBank/DDBJ databases">
        <title>Pseudomonas boanensis sp. nov., a bacterium isolated from river water used for household purposes in Boane District, Mozambique.</title>
        <authorList>
            <person name="Nicklasson M."/>
            <person name="Martin-Rodriguez A.J."/>
            <person name="Thorell K."/>
            <person name="Neves L."/>
            <person name="Mussagy A."/>
            <person name="Rydberg H.A."/>
            <person name="Hernroth B."/>
            <person name="Svensson-Stadler L."/>
            <person name="Sjoling A."/>
        </authorList>
    </citation>
    <scope>NUCLEOTIDE SEQUENCE [LARGE SCALE GENOMIC DNA]</scope>
    <source>
        <strain evidence="4 5">DB1</strain>
    </source>
</reference>
<keyword evidence="2" id="KW-0067">ATP-binding</keyword>
<accession>A0ABS5XGE7</accession>
<evidence type="ECO:0000313" key="5">
    <source>
        <dbReference type="Proteomes" id="UP001519667"/>
    </source>
</evidence>
<dbReference type="SUPFAM" id="SSF48452">
    <property type="entry name" value="TPR-like"/>
    <property type="match status" value="2"/>
</dbReference>
<dbReference type="Gene3D" id="3.40.50.300">
    <property type="entry name" value="P-loop containing nucleotide triphosphate hydrolases"/>
    <property type="match status" value="1"/>
</dbReference>
<name>A0ABS5XGE7_9GAMM</name>
<dbReference type="InterPro" id="IPR005158">
    <property type="entry name" value="BTAD"/>
</dbReference>
<evidence type="ECO:0000259" key="3">
    <source>
        <dbReference type="SMART" id="SM01043"/>
    </source>
</evidence>
<evidence type="ECO:0000256" key="2">
    <source>
        <dbReference type="ARBA" id="ARBA00022840"/>
    </source>
</evidence>
<dbReference type="Proteomes" id="UP001519667">
    <property type="component" value="Unassembled WGS sequence"/>
</dbReference>
<dbReference type="InterPro" id="IPR011990">
    <property type="entry name" value="TPR-like_helical_dom_sf"/>
</dbReference>
<dbReference type="RefSeq" id="WP_215374157.1">
    <property type="nucleotide sequence ID" value="NZ_JAGTIS010000005.1"/>
</dbReference>
<keyword evidence="5" id="KW-1185">Reference proteome</keyword>
<dbReference type="PANTHER" id="PTHR16305">
    <property type="entry name" value="TESTICULAR SOLUBLE ADENYLYL CYCLASE"/>
    <property type="match status" value="1"/>
</dbReference>
<dbReference type="EMBL" id="JAGTIS010000005">
    <property type="protein sequence ID" value="MBT8766766.1"/>
    <property type="molecule type" value="Genomic_DNA"/>
</dbReference>
<dbReference type="Gene3D" id="1.25.40.10">
    <property type="entry name" value="Tetratricopeptide repeat domain"/>
    <property type="match status" value="2"/>
</dbReference>
<evidence type="ECO:0000256" key="1">
    <source>
        <dbReference type="ARBA" id="ARBA00022741"/>
    </source>
</evidence>